<dbReference type="PANTHER" id="PTHR33710:SF71">
    <property type="entry name" value="ENDONUCLEASE_EXONUCLEASE_PHOSPHATASE DOMAIN-CONTAINING PROTEIN"/>
    <property type="match status" value="1"/>
</dbReference>
<organism evidence="1 2">
    <name type="scientific">Carnegiea gigantea</name>
    <dbReference type="NCBI Taxonomy" id="171969"/>
    <lineage>
        <taxon>Eukaryota</taxon>
        <taxon>Viridiplantae</taxon>
        <taxon>Streptophyta</taxon>
        <taxon>Embryophyta</taxon>
        <taxon>Tracheophyta</taxon>
        <taxon>Spermatophyta</taxon>
        <taxon>Magnoliopsida</taxon>
        <taxon>eudicotyledons</taxon>
        <taxon>Gunneridae</taxon>
        <taxon>Pentapetalae</taxon>
        <taxon>Caryophyllales</taxon>
        <taxon>Cactineae</taxon>
        <taxon>Cactaceae</taxon>
        <taxon>Cactoideae</taxon>
        <taxon>Echinocereeae</taxon>
        <taxon>Carnegiea</taxon>
    </lineage>
</organism>
<protein>
    <submittedName>
        <fullName evidence="1">Uncharacterized protein</fullName>
    </submittedName>
</protein>
<dbReference type="EMBL" id="JAKOGI010004470">
    <property type="protein sequence ID" value="KAJ8419763.1"/>
    <property type="molecule type" value="Genomic_DNA"/>
</dbReference>
<gene>
    <name evidence="1" type="ORF">Cgig2_030065</name>
</gene>
<accession>A0A9Q1JI32</accession>
<dbReference type="OrthoDB" id="1742302at2759"/>
<comment type="caution">
    <text evidence="1">The sequence shown here is derived from an EMBL/GenBank/DDBJ whole genome shotgun (WGS) entry which is preliminary data.</text>
</comment>
<sequence>MGGIEVQLHEIQSFSECITACELHETNTTIWTRIDRAFVNAYWFNPFDFCQVLYIANSLSDHTALVMDFPWCPKPKPYFQFYDMWVRDPSFIPLMASIKSQLSPTDPITKMERFLKNARSALQKLNKNKYTNLRTQLCKARADLEGVQLLLSQNPGDQEWLQKADMTRTHYIHILSSSSKARWIGYGEDCTRYFFTKIKQRKTATYILSIQDDQGQIRQGFSKVKELCAPFIDQGIKSVMFFIPNTKSPGPDGFHSGFFKATWKMTGELSMGDIAHNHNSNALNSQGTKRVICLLDI</sequence>
<dbReference type="Proteomes" id="UP001153076">
    <property type="component" value="Unassembled WGS sequence"/>
</dbReference>
<reference evidence="1" key="1">
    <citation type="submission" date="2022-04" db="EMBL/GenBank/DDBJ databases">
        <title>Carnegiea gigantea Genome sequencing and assembly v2.</title>
        <authorList>
            <person name="Copetti D."/>
            <person name="Sanderson M.J."/>
            <person name="Burquez A."/>
            <person name="Wojciechowski M.F."/>
        </authorList>
    </citation>
    <scope>NUCLEOTIDE SEQUENCE</scope>
    <source>
        <strain evidence="1">SGP5-SGP5p</strain>
        <tissue evidence="1">Aerial part</tissue>
    </source>
</reference>
<evidence type="ECO:0000313" key="2">
    <source>
        <dbReference type="Proteomes" id="UP001153076"/>
    </source>
</evidence>
<keyword evidence="2" id="KW-1185">Reference proteome</keyword>
<dbReference type="PANTHER" id="PTHR33710">
    <property type="entry name" value="BNAC02G09200D PROTEIN"/>
    <property type="match status" value="1"/>
</dbReference>
<dbReference type="AlphaFoldDB" id="A0A9Q1JI32"/>
<name>A0A9Q1JI32_9CARY</name>
<proteinExistence type="predicted"/>
<evidence type="ECO:0000313" key="1">
    <source>
        <dbReference type="EMBL" id="KAJ8419763.1"/>
    </source>
</evidence>